<organism evidence="1 2">
    <name type="scientific">Pristionchus pacificus</name>
    <name type="common">Parasitic nematode worm</name>
    <dbReference type="NCBI Taxonomy" id="54126"/>
    <lineage>
        <taxon>Eukaryota</taxon>
        <taxon>Metazoa</taxon>
        <taxon>Ecdysozoa</taxon>
        <taxon>Nematoda</taxon>
        <taxon>Chromadorea</taxon>
        <taxon>Rhabditida</taxon>
        <taxon>Rhabditina</taxon>
        <taxon>Diplogasteromorpha</taxon>
        <taxon>Diplogasteroidea</taxon>
        <taxon>Neodiplogasteridae</taxon>
        <taxon>Pristionchus</taxon>
    </lineage>
</organism>
<dbReference type="Pfam" id="PF10323">
    <property type="entry name" value="7TM_GPCR_Srv"/>
    <property type="match status" value="2"/>
</dbReference>
<dbReference type="PANTHER" id="PTHR31627:SF42">
    <property type="entry name" value="G_PROTEIN_RECEP_F1_2 DOMAIN-CONTAINING PROTEIN-RELATED"/>
    <property type="match status" value="1"/>
</dbReference>
<reference evidence="2" key="1">
    <citation type="journal article" date="2008" name="Nat. Genet.">
        <title>The Pristionchus pacificus genome provides a unique perspective on nematode lifestyle and parasitism.</title>
        <authorList>
            <person name="Dieterich C."/>
            <person name="Clifton S.W."/>
            <person name="Schuster L.N."/>
            <person name="Chinwalla A."/>
            <person name="Delehaunty K."/>
            <person name="Dinkelacker I."/>
            <person name="Fulton L."/>
            <person name="Fulton R."/>
            <person name="Godfrey J."/>
            <person name="Minx P."/>
            <person name="Mitreva M."/>
            <person name="Roeseler W."/>
            <person name="Tian H."/>
            <person name="Witte H."/>
            <person name="Yang S.P."/>
            <person name="Wilson R.K."/>
            <person name="Sommer R.J."/>
        </authorList>
    </citation>
    <scope>NUCLEOTIDE SEQUENCE [LARGE SCALE GENOMIC DNA]</scope>
    <source>
        <strain evidence="2">PS312</strain>
    </source>
</reference>
<keyword evidence="2" id="KW-1185">Reference proteome</keyword>
<dbReference type="EnsemblMetazoa" id="PPA29613.1">
    <property type="protein sequence ID" value="PPA29613.1"/>
    <property type="gene ID" value="WBGene00119167"/>
</dbReference>
<reference evidence="1" key="2">
    <citation type="submission" date="2022-06" db="UniProtKB">
        <authorList>
            <consortium name="EnsemblMetazoa"/>
        </authorList>
    </citation>
    <scope>IDENTIFICATION</scope>
    <source>
        <strain evidence="1">PS312</strain>
    </source>
</reference>
<dbReference type="Proteomes" id="UP000005239">
    <property type="component" value="Unassembled WGS sequence"/>
</dbReference>
<evidence type="ECO:0000313" key="1">
    <source>
        <dbReference type="EnsemblMetazoa" id="PPA29613.1"/>
    </source>
</evidence>
<gene>
    <name evidence="1" type="primary">WBGene00119167</name>
</gene>
<dbReference type="AlphaFoldDB" id="A0A2A6CQU3"/>
<dbReference type="PANTHER" id="PTHR31627">
    <property type="entry name" value="SERPENTINE RECEPTOR CLASS GAMMA-RELATED"/>
    <property type="match status" value="1"/>
</dbReference>
<proteinExistence type="predicted"/>
<dbReference type="InterPro" id="IPR019426">
    <property type="entry name" value="7TM_GPCR_serpentine_rcpt_Srv"/>
</dbReference>
<name>A0A2A6CQU3_PRIPA</name>
<sequence>MSIRELLHSLVCFLYFPPPLKNALMFTTISLDAISILPIWLLLAFSSTVREAVIPKEDWIEQDNRRHVVGRDGCGSDASLQTLRPIYGMSETWIAGYRLFRNETVPFDSMEPYSTIVVLSVALPTFITATHVYAILIGNLRFRGNGYFHIFVARGIVDLFAFLTNLLRFRLAIFETFASIYVFLGDSAWATALCAFAILMPRAQLVAQCLLSVNRLLAVLKPLGYHSSTLVRRMALAVRLSSTLTPIVDRICSRRVSPLISHAIGLSFQFSLIFFAFLCNCALIFLLATRKNALKTAGRGLVITTLAHFLTYLAYAIIVVLYSYFPSPLSNASKFTTMALDSISLLPVWLLLMFSRSVRRAALRRLQTWPMDPFNLHAMTSVAWGSEISKRDDMERPVLFYFLLPFTIISLVLYARILVITWRKSSSLTFNTFFYKQMRSQAFLDISFVVMYLLTESPAEWPHLWHLLTDLNGTLFPQLMYCHTYLCILGLAYGITLIALNRMLLVCYPTSRFSMQMDTLRFRSVLVLHMTPPLGQAPSTYAYVPAPPGITRMTEGWSVRLNSDLASAVCFTGAFICAICYVLIFFALSTRPMHSWRKDLPLIITSFFLFLTLCLLAMFFFMNRFWVGIDMATLYFFRKHFYLVSFPVALINPCENAWVVYRESSAGAAGKLAVRAGDGFFFRPRARKSKRPAHSLNY</sequence>
<protein>
    <submittedName>
        <fullName evidence="1">Serpentine receptor class gamma</fullName>
    </submittedName>
</protein>
<accession>A0A2A6CQU3</accession>
<evidence type="ECO:0000313" key="2">
    <source>
        <dbReference type="Proteomes" id="UP000005239"/>
    </source>
</evidence>
<accession>A0A8R1YPI0</accession>
<dbReference type="SUPFAM" id="SSF81321">
    <property type="entry name" value="Family A G protein-coupled receptor-like"/>
    <property type="match status" value="2"/>
</dbReference>
<dbReference type="InterPro" id="IPR051119">
    <property type="entry name" value="Nematode_SR-like"/>
</dbReference>
<dbReference type="Gene3D" id="1.20.1070.10">
    <property type="entry name" value="Rhodopsin 7-helix transmembrane proteins"/>
    <property type="match status" value="1"/>
</dbReference>